<comment type="caution">
    <text evidence="2">The sequence shown here is derived from an EMBL/GenBank/DDBJ whole genome shotgun (WGS) entry which is preliminary data.</text>
</comment>
<organism evidence="2 3">
    <name type="scientific">Caenorhabditis angaria</name>
    <dbReference type="NCBI Taxonomy" id="860376"/>
    <lineage>
        <taxon>Eukaryota</taxon>
        <taxon>Metazoa</taxon>
        <taxon>Ecdysozoa</taxon>
        <taxon>Nematoda</taxon>
        <taxon>Chromadorea</taxon>
        <taxon>Rhabditida</taxon>
        <taxon>Rhabditina</taxon>
        <taxon>Rhabditomorpha</taxon>
        <taxon>Rhabditoidea</taxon>
        <taxon>Rhabditidae</taxon>
        <taxon>Peloderinae</taxon>
        <taxon>Caenorhabditis</taxon>
    </lineage>
</organism>
<evidence type="ECO:0000256" key="1">
    <source>
        <dbReference type="SAM" id="SignalP"/>
    </source>
</evidence>
<proteinExistence type="predicted"/>
<evidence type="ECO:0000313" key="3">
    <source>
        <dbReference type="Proteomes" id="UP001152747"/>
    </source>
</evidence>
<gene>
    <name evidence="2" type="ORF">CAMP_LOCUS11031</name>
</gene>
<reference evidence="2" key="1">
    <citation type="submission" date="2022-11" db="EMBL/GenBank/DDBJ databases">
        <authorList>
            <person name="Kikuchi T."/>
        </authorList>
    </citation>
    <scope>NUCLEOTIDE SEQUENCE</scope>
    <source>
        <strain evidence="2">PS1010</strain>
    </source>
</reference>
<dbReference type="InterPro" id="IPR008588">
    <property type="entry name" value="DUF870_CAE_spp"/>
</dbReference>
<keyword evidence="3" id="KW-1185">Reference proteome</keyword>
<protein>
    <submittedName>
        <fullName evidence="2">Uncharacterized protein</fullName>
    </submittedName>
</protein>
<dbReference type="AlphaFoldDB" id="A0A9P1IQ95"/>
<feature type="signal peptide" evidence="1">
    <location>
        <begin position="1"/>
        <end position="18"/>
    </location>
</feature>
<dbReference type="EMBL" id="CANHGI010000004">
    <property type="protein sequence ID" value="CAI5448394.1"/>
    <property type="molecule type" value="Genomic_DNA"/>
</dbReference>
<evidence type="ECO:0000313" key="2">
    <source>
        <dbReference type="EMBL" id="CAI5448394.1"/>
    </source>
</evidence>
<dbReference type="Pfam" id="PF05912">
    <property type="entry name" value="DUF870"/>
    <property type="match status" value="1"/>
</dbReference>
<feature type="chain" id="PRO_5040229380" evidence="1">
    <location>
        <begin position="19"/>
        <end position="150"/>
    </location>
</feature>
<keyword evidence="1" id="KW-0732">Signal</keyword>
<sequence>MFTFSILFLFIIFPTISPFGGQHMKQVNFETDVIFEQNINCKIQEYWFYKIRYYEADNFSWTHDEMRTTQEYHFRGQNNRTDWSRNMLKGGDADYTTPNNYEIRAEFTHNCTTDGKTKIYTYQFEDVAITTEKITLYLNLTMDDKENNIE</sequence>
<dbReference type="Proteomes" id="UP001152747">
    <property type="component" value="Unassembled WGS sequence"/>
</dbReference>
<name>A0A9P1IQ95_9PELO</name>
<accession>A0A9P1IQ95</accession>